<keyword evidence="1" id="KW-0472">Membrane</keyword>
<dbReference type="AlphaFoldDB" id="A0AAE0XK97"/>
<keyword evidence="3" id="KW-1185">Reference proteome</keyword>
<feature type="transmembrane region" description="Helical" evidence="1">
    <location>
        <begin position="6"/>
        <end position="26"/>
    </location>
</feature>
<sequence length="192" mass="21447">MLEQEISFLATLKLSTIFVFVFFDMLLTPSYLAASEPLYKVAAVAVCGFIPLLYVAYSTSPFVTTIHMNLPSFARGSAEILQRFAKSAPGNTRLDVTTMSLIGKPRVSSMTLADLRPVKKRLGMVNYERDTSFANAGRKWWRFRAVGTFNIQKGNDKNIKTGWVWREVENGILAKAEGVEAKAKVKADVKDR</sequence>
<dbReference type="EMBL" id="JAULSO010000001">
    <property type="protein sequence ID" value="KAK3694686.1"/>
    <property type="molecule type" value="Genomic_DNA"/>
</dbReference>
<proteinExistence type="predicted"/>
<evidence type="ECO:0000256" key="1">
    <source>
        <dbReference type="SAM" id="Phobius"/>
    </source>
</evidence>
<organism evidence="2 3">
    <name type="scientific">Podospora appendiculata</name>
    <dbReference type="NCBI Taxonomy" id="314037"/>
    <lineage>
        <taxon>Eukaryota</taxon>
        <taxon>Fungi</taxon>
        <taxon>Dikarya</taxon>
        <taxon>Ascomycota</taxon>
        <taxon>Pezizomycotina</taxon>
        <taxon>Sordariomycetes</taxon>
        <taxon>Sordariomycetidae</taxon>
        <taxon>Sordariales</taxon>
        <taxon>Podosporaceae</taxon>
        <taxon>Podospora</taxon>
    </lineage>
</organism>
<evidence type="ECO:0000313" key="2">
    <source>
        <dbReference type="EMBL" id="KAK3694686.1"/>
    </source>
</evidence>
<reference evidence="2" key="1">
    <citation type="journal article" date="2023" name="Mol. Phylogenet. Evol.">
        <title>Genome-scale phylogeny and comparative genomics of the fungal order Sordariales.</title>
        <authorList>
            <person name="Hensen N."/>
            <person name="Bonometti L."/>
            <person name="Westerberg I."/>
            <person name="Brannstrom I.O."/>
            <person name="Guillou S."/>
            <person name="Cros-Aarteil S."/>
            <person name="Calhoun S."/>
            <person name="Haridas S."/>
            <person name="Kuo A."/>
            <person name="Mondo S."/>
            <person name="Pangilinan J."/>
            <person name="Riley R."/>
            <person name="LaButti K."/>
            <person name="Andreopoulos B."/>
            <person name="Lipzen A."/>
            <person name="Chen C."/>
            <person name="Yan M."/>
            <person name="Daum C."/>
            <person name="Ng V."/>
            <person name="Clum A."/>
            <person name="Steindorff A."/>
            <person name="Ohm R.A."/>
            <person name="Martin F."/>
            <person name="Silar P."/>
            <person name="Natvig D.O."/>
            <person name="Lalanne C."/>
            <person name="Gautier V."/>
            <person name="Ament-Velasquez S.L."/>
            <person name="Kruys A."/>
            <person name="Hutchinson M.I."/>
            <person name="Powell A.J."/>
            <person name="Barry K."/>
            <person name="Miller A.N."/>
            <person name="Grigoriev I.V."/>
            <person name="Debuchy R."/>
            <person name="Gladieux P."/>
            <person name="Hiltunen Thoren M."/>
            <person name="Johannesson H."/>
        </authorList>
    </citation>
    <scope>NUCLEOTIDE SEQUENCE</scope>
    <source>
        <strain evidence="2">CBS 314.62</strain>
    </source>
</reference>
<keyword evidence="1" id="KW-0812">Transmembrane</keyword>
<accession>A0AAE0XK97</accession>
<name>A0AAE0XK97_9PEZI</name>
<feature type="transmembrane region" description="Helical" evidence="1">
    <location>
        <begin position="38"/>
        <end position="57"/>
    </location>
</feature>
<reference evidence="2" key="2">
    <citation type="submission" date="2023-06" db="EMBL/GenBank/DDBJ databases">
        <authorList>
            <consortium name="Lawrence Berkeley National Laboratory"/>
            <person name="Haridas S."/>
            <person name="Hensen N."/>
            <person name="Bonometti L."/>
            <person name="Westerberg I."/>
            <person name="Brannstrom I.O."/>
            <person name="Guillou S."/>
            <person name="Cros-Aarteil S."/>
            <person name="Calhoun S."/>
            <person name="Kuo A."/>
            <person name="Mondo S."/>
            <person name="Pangilinan J."/>
            <person name="Riley R."/>
            <person name="Labutti K."/>
            <person name="Andreopoulos B."/>
            <person name="Lipzen A."/>
            <person name="Chen C."/>
            <person name="Yanf M."/>
            <person name="Daum C."/>
            <person name="Ng V."/>
            <person name="Clum A."/>
            <person name="Steindorff A."/>
            <person name="Ohm R."/>
            <person name="Martin F."/>
            <person name="Silar P."/>
            <person name="Natvig D."/>
            <person name="Lalanne C."/>
            <person name="Gautier V."/>
            <person name="Ament-Velasquez S.L."/>
            <person name="Kruys A."/>
            <person name="Hutchinson M.I."/>
            <person name="Powell A.J."/>
            <person name="Barry K."/>
            <person name="Miller A.N."/>
            <person name="Grigoriev I.V."/>
            <person name="Debuchy R."/>
            <person name="Gladieux P."/>
            <person name="Thoren M.H."/>
            <person name="Johannesson H."/>
        </authorList>
    </citation>
    <scope>NUCLEOTIDE SEQUENCE</scope>
    <source>
        <strain evidence="2">CBS 314.62</strain>
    </source>
</reference>
<protein>
    <submittedName>
        <fullName evidence="2">Uncharacterized protein</fullName>
    </submittedName>
</protein>
<dbReference type="Proteomes" id="UP001270362">
    <property type="component" value="Unassembled WGS sequence"/>
</dbReference>
<comment type="caution">
    <text evidence="2">The sequence shown here is derived from an EMBL/GenBank/DDBJ whole genome shotgun (WGS) entry which is preliminary data.</text>
</comment>
<keyword evidence="1" id="KW-1133">Transmembrane helix</keyword>
<gene>
    <name evidence="2" type="ORF">B0T22DRAFT_78719</name>
</gene>
<evidence type="ECO:0000313" key="3">
    <source>
        <dbReference type="Proteomes" id="UP001270362"/>
    </source>
</evidence>